<proteinExistence type="predicted"/>
<gene>
    <name evidence="1" type="ORF">MO867_17530</name>
</gene>
<evidence type="ECO:0000313" key="2">
    <source>
        <dbReference type="Proteomes" id="UP001139028"/>
    </source>
</evidence>
<accession>A0A9X2J911</accession>
<evidence type="ECO:0000313" key="1">
    <source>
        <dbReference type="EMBL" id="MCO1336136.1"/>
    </source>
</evidence>
<dbReference type="RefSeq" id="WP_252471560.1">
    <property type="nucleotide sequence ID" value="NZ_JALBWM010000107.1"/>
</dbReference>
<dbReference type="EMBL" id="JALBWM010000107">
    <property type="protein sequence ID" value="MCO1336136.1"/>
    <property type="molecule type" value="Genomic_DNA"/>
</dbReference>
<protein>
    <submittedName>
        <fullName evidence="1">Uncharacterized protein</fullName>
    </submittedName>
</protein>
<comment type="caution">
    <text evidence="1">The sequence shown here is derived from an EMBL/GenBank/DDBJ whole genome shotgun (WGS) entry which is preliminary data.</text>
</comment>
<dbReference type="AlphaFoldDB" id="A0A9X2J911"/>
<dbReference type="Proteomes" id="UP001139028">
    <property type="component" value="Unassembled WGS sequence"/>
</dbReference>
<reference evidence="1" key="1">
    <citation type="journal article" date="2022" name="Arch. Microbiol.">
        <title>Microbulbifer okhotskensis sp. nov., isolated from a deep bottom sediment of the Okhotsk Sea.</title>
        <authorList>
            <person name="Romanenko L."/>
            <person name="Kurilenko V."/>
            <person name="Otstavnykh N."/>
            <person name="Velansky P."/>
            <person name="Isaeva M."/>
            <person name="Mikhailov V."/>
        </authorList>
    </citation>
    <scope>NUCLEOTIDE SEQUENCE</scope>
    <source>
        <strain evidence="1">OS29</strain>
    </source>
</reference>
<keyword evidence="2" id="KW-1185">Reference proteome</keyword>
<sequence length="80" mass="8632">MKILKIGPILSKHNGRITQKIHGFSIQINNIYRPALATNSSVATLILQGPAEIGEKITAGKNTKITFAFLANSDTSFPPL</sequence>
<organism evidence="1 2">
    <name type="scientific">Microbulbifer okhotskensis</name>
    <dbReference type="NCBI Taxonomy" id="2926617"/>
    <lineage>
        <taxon>Bacteria</taxon>
        <taxon>Pseudomonadati</taxon>
        <taxon>Pseudomonadota</taxon>
        <taxon>Gammaproteobacteria</taxon>
        <taxon>Cellvibrionales</taxon>
        <taxon>Microbulbiferaceae</taxon>
        <taxon>Microbulbifer</taxon>
    </lineage>
</organism>
<name>A0A9X2J911_9GAMM</name>